<name>A0A177Y836_9NOCA</name>
<evidence type="ECO:0000256" key="1">
    <source>
        <dbReference type="SAM" id="Phobius"/>
    </source>
</evidence>
<dbReference type="EMBL" id="LVHI01000038">
    <property type="protein sequence ID" value="OAK51611.1"/>
    <property type="molecule type" value="Genomic_DNA"/>
</dbReference>
<keyword evidence="1" id="KW-0472">Membrane</keyword>
<dbReference type="Proteomes" id="UP000077519">
    <property type="component" value="Unassembled WGS sequence"/>
</dbReference>
<gene>
    <name evidence="2" type="ORF">A3K89_11145</name>
</gene>
<organism evidence="2 3">
    <name type="scientific">Rhodococcoides kyotonense</name>
    <dbReference type="NCBI Taxonomy" id="398843"/>
    <lineage>
        <taxon>Bacteria</taxon>
        <taxon>Bacillati</taxon>
        <taxon>Actinomycetota</taxon>
        <taxon>Actinomycetes</taxon>
        <taxon>Mycobacteriales</taxon>
        <taxon>Nocardiaceae</taxon>
        <taxon>Rhodococcoides</taxon>
    </lineage>
</organism>
<evidence type="ECO:0000313" key="2">
    <source>
        <dbReference type="EMBL" id="OAK51611.1"/>
    </source>
</evidence>
<accession>A0A177Y836</accession>
<feature type="transmembrane region" description="Helical" evidence="1">
    <location>
        <begin position="57"/>
        <end position="76"/>
    </location>
</feature>
<dbReference type="AlphaFoldDB" id="A0A177Y836"/>
<reference evidence="2 3" key="1">
    <citation type="submission" date="2016-03" db="EMBL/GenBank/DDBJ databases">
        <title>Genome sequence of Rhodococcus kyotonensis KB10.</title>
        <authorList>
            <person name="Jeong H."/>
            <person name="Hong C.E."/>
            <person name="Jo S.H."/>
            <person name="Park J.M."/>
        </authorList>
    </citation>
    <scope>NUCLEOTIDE SEQUENCE [LARGE SCALE GENOMIC DNA]</scope>
    <source>
        <strain evidence="2 3">KB10</strain>
    </source>
</reference>
<evidence type="ECO:0008006" key="4">
    <source>
        <dbReference type="Google" id="ProtNLM"/>
    </source>
</evidence>
<proteinExistence type="predicted"/>
<keyword evidence="3" id="KW-1185">Reference proteome</keyword>
<keyword evidence="1" id="KW-0812">Transmembrane</keyword>
<evidence type="ECO:0000313" key="3">
    <source>
        <dbReference type="Proteomes" id="UP000077519"/>
    </source>
</evidence>
<sequence length="241" mass="25593">MSDAEHAARIDLALEAETLADLHALIEDLQGTTRLTPMSAPIEPAHPVRTARASRTGCLAVAVPAVAAVVALVFGIRSCAADGDPVSTYGDMGYQNPAVVADIARALAEKTGTTVVDSLGLYPGYAIVRMPAPGLPQKQVSYDFRDGELDDFDDTWSSAREANQGQIDLTTLDLPRIAGVVAGAADSLNLSRIDSLNIQIRGTSDGPQVLINADNTDEERGMMYVDPSGNFLYVDPFRFGE</sequence>
<protein>
    <recommendedName>
        <fullName evidence="4">DUF1707 domain-containing protein</fullName>
    </recommendedName>
</protein>
<comment type="caution">
    <text evidence="2">The sequence shown here is derived from an EMBL/GenBank/DDBJ whole genome shotgun (WGS) entry which is preliminary data.</text>
</comment>
<keyword evidence="1" id="KW-1133">Transmembrane helix</keyword>